<organism evidence="2 3">
    <name type="scientific">Paraburkholderia aspalathi</name>
    <dbReference type="NCBI Taxonomy" id="1324617"/>
    <lineage>
        <taxon>Bacteria</taxon>
        <taxon>Pseudomonadati</taxon>
        <taxon>Pseudomonadota</taxon>
        <taxon>Betaproteobacteria</taxon>
        <taxon>Burkholderiales</taxon>
        <taxon>Burkholderiaceae</taxon>
        <taxon>Paraburkholderia</taxon>
    </lineage>
</organism>
<name>A0A1I7B6Q4_9BURK</name>
<evidence type="ECO:0000256" key="1">
    <source>
        <dbReference type="SAM" id="MobiDB-lite"/>
    </source>
</evidence>
<reference evidence="2 3" key="1">
    <citation type="submission" date="2016-10" db="EMBL/GenBank/DDBJ databases">
        <authorList>
            <person name="de Groot N.N."/>
        </authorList>
    </citation>
    <scope>NUCLEOTIDE SEQUENCE [LARGE SCALE GENOMIC DNA]</scope>
    <source>
        <strain evidence="2 3">LMG 27731</strain>
    </source>
</reference>
<feature type="region of interest" description="Disordered" evidence="1">
    <location>
        <begin position="1"/>
        <end position="23"/>
    </location>
</feature>
<gene>
    <name evidence="2" type="ORF">SAMN05192563_1004224</name>
</gene>
<accession>A0A1I7B6Q4</accession>
<dbReference type="Proteomes" id="UP000198844">
    <property type="component" value="Unassembled WGS sequence"/>
</dbReference>
<evidence type="ECO:0000313" key="2">
    <source>
        <dbReference type="EMBL" id="SFT82825.1"/>
    </source>
</evidence>
<evidence type="ECO:0000313" key="3">
    <source>
        <dbReference type="Proteomes" id="UP000198844"/>
    </source>
</evidence>
<protein>
    <submittedName>
        <fullName evidence="2">Uncharacterized protein</fullName>
    </submittedName>
</protein>
<proteinExistence type="predicted"/>
<sequence>MPPHTKASWNVERRRRTNVNEGKAPCQVSGRWLQFPAKAHEFKNGTFLAVDVMTADSDGNPRKLCELVLVKEELLELLTRIPHD</sequence>
<dbReference type="EMBL" id="FPBH01000004">
    <property type="protein sequence ID" value="SFT82825.1"/>
    <property type="molecule type" value="Genomic_DNA"/>
</dbReference>
<dbReference type="AlphaFoldDB" id="A0A1I7B6Q4"/>